<evidence type="ECO:0000256" key="1">
    <source>
        <dbReference type="SAM" id="Phobius"/>
    </source>
</evidence>
<keyword evidence="1" id="KW-0812">Transmembrane</keyword>
<gene>
    <name evidence="2" type="ORF">GLAREA_07979</name>
</gene>
<accession>S3CFU9</accession>
<dbReference type="GeneID" id="19467030"/>
<name>S3CFU9_GLAL2</name>
<dbReference type="AlphaFoldDB" id="S3CFU9"/>
<keyword evidence="1" id="KW-1133">Transmembrane helix</keyword>
<dbReference type="Proteomes" id="UP000016922">
    <property type="component" value="Unassembled WGS sequence"/>
</dbReference>
<dbReference type="eggNOG" id="ENOG502SRSQ">
    <property type="taxonomic scope" value="Eukaryota"/>
</dbReference>
<keyword evidence="1" id="KW-0472">Membrane</keyword>
<dbReference type="RefSeq" id="XP_008088217.1">
    <property type="nucleotide sequence ID" value="XM_008090026.1"/>
</dbReference>
<dbReference type="HOGENOM" id="CLU_053383_1_0_1"/>
<reference evidence="2 3" key="1">
    <citation type="journal article" date="2013" name="BMC Genomics">
        <title>Genomics-driven discovery of the pneumocandin biosynthetic gene cluster in the fungus Glarea lozoyensis.</title>
        <authorList>
            <person name="Chen L."/>
            <person name="Yue Q."/>
            <person name="Zhang X."/>
            <person name="Xiang M."/>
            <person name="Wang C."/>
            <person name="Li S."/>
            <person name="Che Y."/>
            <person name="Ortiz-Lopez F.J."/>
            <person name="Bills G.F."/>
            <person name="Liu X."/>
            <person name="An Z."/>
        </authorList>
    </citation>
    <scope>NUCLEOTIDE SEQUENCE [LARGE SCALE GENOMIC DNA]</scope>
    <source>
        <strain evidence="3">ATCC 20868 / MF5171</strain>
    </source>
</reference>
<evidence type="ECO:0000313" key="3">
    <source>
        <dbReference type="Proteomes" id="UP000016922"/>
    </source>
</evidence>
<feature type="transmembrane region" description="Helical" evidence="1">
    <location>
        <begin position="325"/>
        <end position="348"/>
    </location>
</feature>
<dbReference type="EMBL" id="KE145373">
    <property type="protein sequence ID" value="EPE24129.1"/>
    <property type="molecule type" value="Genomic_DNA"/>
</dbReference>
<dbReference type="OMA" id="INTFWPD"/>
<proteinExistence type="predicted"/>
<protein>
    <submittedName>
        <fullName evidence="2">Uncharacterized protein</fullName>
    </submittedName>
</protein>
<dbReference type="OrthoDB" id="5428890at2759"/>
<organism evidence="2 3">
    <name type="scientific">Glarea lozoyensis (strain ATCC 20868 / MF5171)</name>
    <dbReference type="NCBI Taxonomy" id="1116229"/>
    <lineage>
        <taxon>Eukaryota</taxon>
        <taxon>Fungi</taxon>
        <taxon>Dikarya</taxon>
        <taxon>Ascomycota</taxon>
        <taxon>Pezizomycotina</taxon>
        <taxon>Leotiomycetes</taxon>
        <taxon>Helotiales</taxon>
        <taxon>Helotiaceae</taxon>
        <taxon>Glarea</taxon>
    </lineage>
</organism>
<evidence type="ECO:0000313" key="2">
    <source>
        <dbReference type="EMBL" id="EPE24129.1"/>
    </source>
</evidence>
<dbReference type="KEGG" id="glz:GLAREA_07979"/>
<sequence length="373" mass="43316">MSFAPELFNDAPDTQTQAKLVSLFWPGTSWRSEDFSAFFRYFNERILLLKWSYCIDHNQFAAQTFDDLIAVVEVMRIKNQRTREEVSRSIRQLPQFQRKQATDLQILNSMALAGCVWLTMEIRMSDQLYGPASGASEAASWGPLDTLVDVVKQRFQTFKFNPATGEAQLDAGFIAINLMEVCGIRITWTDNLIDHLYYDSTPVPRRWWEFWKYQGSGGIVYIYPHKICLASHHASTDILGKELLEETMKSLDLLFPFGDSRTRGHLIKERHPFFLAETPTFPRTMDLSDFNFWRRRIIILYDVFHAPPSRMHQIWKDRRNPMQWWTFWLAGLIVIITVVFGVISAYMAPKSLGLANLTYRLSILQACNQDTAI</sequence>
<keyword evidence="3" id="KW-1185">Reference proteome</keyword>